<protein>
    <submittedName>
        <fullName evidence="2">Uncharacterized protein</fullName>
    </submittedName>
</protein>
<gene>
    <name evidence="2" type="primary">Dsim\GD27530</name>
    <name evidence="2" type="ORF">Dsimw501_GD27530</name>
</gene>
<reference evidence="2" key="2">
    <citation type="submission" date="2014-06" db="EMBL/GenBank/DDBJ databases">
        <authorList>
            <person name="Hu T."/>
            <person name="Eisen M.B."/>
            <person name="Thornton K.R."/>
            <person name="Andolfatto P."/>
        </authorList>
    </citation>
    <scope>NUCLEOTIDE SEQUENCE</scope>
    <source>
        <strain evidence="2">W501</strain>
    </source>
</reference>
<evidence type="ECO:0000313" key="2">
    <source>
        <dbReference type="EMBL" id="KMY98250.1"/>
    </source>
</evidence>
<sequence>MFGKLFWIIAAYTTTVHSFYEKMLCANCSKINRDCDVTTTGWSCEFEVDARKLDPHVNSSKLPPFLQTCLPAGMGFVKERPILGYCCFWSPEMGCQKLKRKGADIESNVRCHMCSRAIWSSLMENKTCPCGKWFIDAEDKATNHKISNLIVLSTLICTLLFL</sequence>
<accession>A0A0J9UGN8</accession>
<reference evidence="2" key="3">
    <citation type="submission" date="2015-04" db="EMBL/GenBank/DDBJ databases">
        <authorList>
            <consortium name="FlyBase"/>
        </authorList>
    </citation>
    <scope>NUCLEOTIDE SEQUENCE</scope>
    <source>
        <strain evidence="2">W501</strain>
    </source>
</reference>
<dbReference type="Bgee" id="FBgn0268820">
    <property type="expression patterns" value="Expressed in male reproductive system and 2 other cell types or tissues"/>
</dbReference>
<dbReference type="OrthoDB" id="7844174at2759"/>
<feature type="signal peptide" evidence="1">
    <location>
        <begin position="1"/>
        <end position="18"/>
    </location>
</feature>
<dbReference type="EMBL" id="CM002912">
    <property type="protein sequence ID" value="KMY98250.1"/>
    <property type="molecule type" value="Genomic_DNA"/>
</dbReference>
<keyword evidence="1" id="KW-0732">Signal</keyword>
<dbReference type="KEGG" id="dsi:Dsimw501_GD27530"/>
<feature type="chain" id="PRO_5005324126" evidence="1">
    <location>
        <begin position="19"/>
        <end position="162"/>
    </location>
</feature>
<dbReference type="Proteomes" id="UP000035880">
    <property type="component" value="Chromosome 3L"/>
</dbReference>
<organism evidence="2">
    <name type="scientific">Drosophila simulans</name>
    <name type="common">Fruit fly</name>
    <dbReference type="NCBI Taxonomy" id="7240"/>
    <lineage>
        <taxon>Eukaryota</taxon>
        <taxon>Metazoa</taxon>
        <taxon>Ecdysozoa</taxon>
        <taxon>Arthropoda</taxon>
        <taxon>Hexapoda</taxon>
        <taxon>Insecta</taxon>
        <taxon>Pterygota</taxon>
        <taxon>Neoptera</taxon>
        <taxon>Endopterygota</taxon>
        <taxon>Diptera</taxon>
        <taxon>Brachycera</taxon>
        <taxon>Muscomorpha</taxon>
        <taxon>Ephydroidea</taxon>
        <taxon>Drosophilidae</taxon>
        <taxon>Drosophila</taxon>
        <taxon>Sophophora</taxon>
    </lineage>
</organism>
<reference evidence="2" key="1">
    <citation type="journal article" date="2013" name="Genome Res.">
        <title>A second-generation assembly of the Drosophila simulans genome provides new insights into patterns of lineage-specific divergence.</title>
        <authorList>
            <person name="Hu T.T."/>
            <person name="Eisen M.B."/>
            <person name="Thornton K.R."/>
            <person name="Andolfatto P."/>
        </authorList>
    </citation>
    <scope>NUCLEOTIDE SEQUENCE [LARGE SCALE GENOMIC DNA]</scope>
    <source>
        <strain evidence="2">W501</strain>
    </source>
</reference>
<name>A0A0J9UGN8_DROSI</name>
<dbReference type="AlphaFoldDB" id="A0A0J9UGN8"/>
<proteinExistence type="predicted"/>
<evidence type="ECO:0000256" key="1">
    <source>
        <dbReference type="SAM" id="SignalP"/>
    </source>
</evidence>